<name>K0SHH8_THAOC</name>
<evidence type="ECO:0000256" key="1">
    <source>
        <dbReference type="SAM" id="MobiDB-lite"/>
    </source>
</evidence>
<comment type="caution">
    <text evidence="2">The sequence shown here is derived from an EMBL/GenBank/DDBJ whole genome shotgun (WGS) entry which is preliminary data.</text>
</comment>
<feature type="compositionally biased region" description="Basic and acidic residues" evidence="1">
    <location>
        <begin position="46"/>
        <end position="68"/>
    </location>
</feature>
<dbReference type="Proteomes" id="UP000266841">
    <property type="component" value="Unassembled WGS sequence"/>
</dbReference>
<dbReference type="EMBL" id="AGNL01017251">
    <property type="protein sequence ID" value="EJK64439.1"/>
    <property type="molecule type" value="Genomic_DNA"/>
</dbReference>
<gene>
    <name evidence="2" type="ORF">THAOC_14825</name>
</gene>
<feature type="region of interest" description="Disordered" evidence="1">
    <location>
        <begin position="38"/>
        <end position="86"/>
    </location>
</feature>
<evidence type="ECO:0000313" key="2">
    <source>
        <dbReference type="EMBL" id="EJK64439.1"/>
    </source>
</evidence>
<protein>
    <submittedName>
        <fullName evidence="2">Uncharacterized protein</fullName>
    </submittedName>
</protein>
<accession>K0SHH8</accession>
<reference evidence="2 3" key="1">
    <citation type="journal article" date="2012" name="Genome Biol.">
        <title>Genome and low-iron response of an oceanic diatom adapted to chronic iron limitation.</title>
        <authorList>
            <person name="Lommer M."/>
            <person name="Specht M."/>
            <person name="Roy A.S."/>
            <person name="Kraemer L."/>
            <person name="Andreson R."/>
            <person name="Gutowska M.A."/>
            <person name="Wolf J."/>
            <person name="Bergner S.V."/>
            <person name="Schilhabel M.B."/>
            <person name="Klostermeier U.C."/>
            <person name="Beiko R.G."/>
            <person name="Rosenstiel P."/>
            <person name="Hippler M."/>
            <person name="Laroche J."/>
        </authorList>
    </citation>
    <scope>NUCLEOTIDE SEQUENCE [LARGE SCALE GENOMIC DNA]</scope>
    <source>
        <strain evidence="2 3">CCMP1005</strain>
    </source>
</reference>
<sequence>MRAATVVAHWTTVASLSARPPSLANQQLDSATGLKVLANARGTPEPGKERGLSSDKQQKSRPSAKEDMPVGQLEAKIQGAARKGRE</sequence>
<proteinExistence type="predicted"/>
<evidence type="ECO:0000313" key="3">
    <source>
        <dbReference type="Proteomes" id="UP000266841"/>
    </source>
</evidence>
<organism evidence="2 3">
    <name type="scientific">Thalassiosira oceanica</name>
    <name type="common">Marine diatom</name>
    <dbReference type="NCBI Taxonomy" id="159749"/>
    <lineage>
        <taxon>Eukaryota</taxon>
        <taxon>Sar</taxon>
        <taxon>Stramenopiles</taxon>
        <taxon>Ochrophyta</taxon>
        <taxon>Bacillariophyta</taxon>
        <taxon>Coscinodiscophyceae</taxon>
        <taxon>Thalassiosirophycidae</taxon>
        <taxon>Thalassiosirales</taxon>
        <taxon>Thalassiosiraceae</taxon>
        <taxon>Thalassiosira</taxon>
    </lineage>
</organism>
<keyword evidence="3" id="KW-1185">Reference proteome</keyword>
<dbReference type="AlphaFoldDB" id="K0SHH8"/>